<evidence type="ECO:0000313" key="7">
    <source>
        <dbReference type="Proteomes" id="UP000830454"/>
    </source>
</evidence>
<keyword evidence="7" id="KW-1185">Reference proteome</keyword>
<dbReference type="EMBL" id="CP090145">
    <property type="protein sequence ID" value="UOX34230.1"/>
    <property type="molecule type" value="Genomic_DNA"/>
</dbReference>
<reference evidence="6" key="2">
    <citation type="submission" date="2022-04" db="EMBL/GenBank/DDBJ databases">
        <title>Complete Genome Sequence of Flavobacterium sediminilitoris YSM-43, Isolated from a Tidal Sediment.</title>
        <authorList>
            <person name="Lee P.A."/>
        </authorList>
    </citation>
    <scope>NUCLEOTIDE SEQUENCE</scope>
    <source>
        <strain evidence="6">YSM-43</strain>
    </source>
</reference>
<feature type="domain" description="Peptide methionine sulphoxide reductase MsrA" evidence="5">
    <location>
        <begin position="5"/>
        <end position="140"/>
    </location>
</feature>
<evidence type="ECO:0000256" key="3">
    <source>
        <dbReference type="ARBA" id="ARBA00047806"/>
    </source>
</evidence>
<evidence type="ECO:0000313" key="6">
    <source>
        <dbReference type="EMBL" id="UOX34230.1"/>
    </source>
</evidence>
<dbReference type="Pfam" id="PF01625">
    <property type="entry name" value="PMSR"/>
    <property type="match status" value="1"/>
</dbReference>
<dbReference type="InterPro" id="IPR002569">
    <property type="entry name" value="Met_Sox_Rdtase_MsrA_dom"/>
</dbReference>
<proteinExistence type="predicted"/>
<dbReference type="InterPro" id="IPR036509">
    <property type="entry name" value="Met_Sox_Rdtase_MsrA_sf"/>
</dbReference>
<dbReference type="EC" id="1.8.4.11" evidence="1"/>
<evidence type="ECO:0000256" key="2">
    <source>
        <dbReference type="ARBA" id="ARBA00023002"/>
    </source>
</evidence>
<evidence type="ECO:0000256" key="4">
    <source>
        <dbReference type="ARBA" id="ARBA00048782"/>
    </source>
</evidence>
<evidence type="ECO:0000259" key="5">
    <source>
        <dbReference type="Pfam" id="PF01625"/>
    </source>
</evidence>
<reference evidence="6" key="1">
    <citation type="submission" date="2021-12" db="EMBL/GenBank/DDBJ databases">
        <authorList>
            <person name="Cha I.-T."/>
            <person name="Lee K.-E."/>
            <person name="Park S.-J."/>
        </authorList>
    </citation>
    <scope>NUCLEOTIDE SEQUENCE</scope>
    <source>
        <strain evidence="6">YSM-43</strain>
    </source>
</reference>
<dbReference type="RefSeq" id="WP_246916958.1">
    <property type="nucleotide sequence ID" value="NZ_CP090145.1"/>
</dbReference>
<organism evidence="6 7">
    <name type="scientific">Flavobacterium sediminilitoris</name>
    <dbReference type="NCBI Taxonomy" id="2024526"/>
    <lineage>
        <taxon>Bacteria</taxon>
        <taxon>Pseudomonadati</taxon>
        <taxon>Bacteroidota</taxon>
        <taxon>Flavobacteriia</taxon>
        <taxon>Flavobacteriales</taxon>
        <taxon>Flavobacteriaceae</taxon>
        <taxon>Flavobacterium</taxon>
    </lineage>
</organism>
<protein>
    <recommendedName>
        <fullName evidence="1">peptide-methionine (S)-S-oxide reductase</fullName>
        <ecNumber evidence="1">1.8.4.11</ecNumber>
    </recommendedName>
</protein>
<dbReference type="SUPFAM" id="SSF55068">
    <property type="entry name" value="Peptide methionine sulfoxide reductase"/>
    <property type="match status" value="1"/>
</dbReference>
<accession>A0ABY4HN05</accession>
<dbReference type="PANTHER" id="PTHR43774">
    <property type="entry name" value="PEPTIDE METHIONINE SULFOXIDE REDUCTASE"/>
    <property type="match status" value="1"/>
</dbReference>
<keyword evidence="2 6" id="KW-0560">Oxidoreductase</keyword>
<comment type="catalytic activity">
    <reaction evidence="4">
        <text>[thioredoxin]-disulfide + L-methionine + H2O = L-methionine (S)-S-oxide + [thioredoxin]-dithiol</text>
        <dbReference type="Rhea" id="RHEA:19993"/>
        <dbReference type="Rhea" id="RHEA-COMP:10698"/>
        <dbReference type="Rhea" id="RHEA-COMP:10700"/>
        <dbReference type="ChEBI" id="CHEBI:15377"/>
        <dbReference type="ChEBI" id="CHEBI:29950"/>
        <dbReference type="ChEBI" id="CHEBI:50058"/>
        <dbReference type="ChEBI" id="CHEBI:57844"/>
        <dbReference type="ChEBI" id="CHEBI:58772"/>
        <dbReference type="EC" id="1.8.4.11"/>
    </reaction>
</comment>
<dbReference type="Gene3D" id="3.30.1060.10">
    <property type="entry name" value="Peptide methionine sulphoxide reductase MsrA"/>
    <property type="match status" value="1"/>
</dbReference>
<name>A0ABY4HN05_9FLAO</name>
<comment type="catalytic activity">
    <reaction evidence="3">
        <text>L-methionyl-[protein] + [thioredoxin]-disulfide + H2O = L-methionyl-(S)-S-oxide-[protein] + [thioredoxin]-dithiol</text>
        <dbReference type="Rhea" id="RHEA:14217"/>
        <dbReference type="Rhea" id="RHEA-COMP:10698"/>
        <dbReference type="Rhea" id="RHEA-COMP:10700"/>
        <dbReference type="Rhea" id="RHEA-COMP:12313"/>
        <dbReference type="Rhea" id="RHEA-COMP:12315"/>
        <dbReference type="ChEBI" id="CHEBI:15377"/>
        <dbReference type="ChEBI" id="CHEBI:16044"/>
        <dbReference type="ChEBI" id="CHEBI:29950"/>
        <dbReference type="ChEBI" id="CHEBI:44120"/>
        <dbReference type="ChEBI" id="CHEBI:50058"/>
        <dbReference type="EC" id="1.8.4.11"/>
    </reaction>
</comment>
<sequence>MIEKIGLGGSCHWCTEAIFQSLVGVNRVEQGWIASVNENESFSEAVIVEYDLNKMSLKTLIEVHLNTHSCTSNHSMREKYRSAIYYFSKEQENKAITILNDLQKEFDNKIITKVLSFRSFEMNKEEQLNYYLKNPEKPFCKNIINPKLKKIMRLFSDTIEFKKTINS</sequence>
<gene>
    <name evidence="6" type="ORF">LXD69_01645</name>
</gene>
<dbReference type="GO" id="GO:0008113">
    <property type="term" value="F:peptide-methionine (S)-S-oxide reductase activity"/>
    <property type="evidence" value="ECO:0007669"/>
    <property type="project" value="UniProtKB-EC"/>
</dbReference>
<dbReference type="PANTHER" id="PTHR43774:SF1">
    <property type="entry name" value="PEPTIDE METHIONINE SULFOXIDE REDUCTASE MSRA 2"/>
    <property type="match status" value="1"/>
</dbReference>
<dbReference type="Proteomes" id="UP000830454">
    <property type="component" value="Chromosome"/>
</dbReference>
<evidence type="ECO:0000256" key="1">
    <source>
        <dbReference type="ARBA" id="ARBA00012502"/>
    </source>
</evidence>